<reference evidence="4" key="1">
    <citation type="submission" date="2023-07" db="EMBL/GenBank/DDBJ databases">
        <title>A chromosome-level genome assembly of Lolium multiflorum.</title>
        <authorList>
            <person name="Chen Y."/>
            <person name="Copetti D."/>
            <person name="Kolliker R."/>
            <person name="Studer B."/>
        </authorList>
    </citation>
    <scope>NUCLEOTIDE SEQUENCE</scope>
    <source>
        <strain evidence="4">02402/16</strain>
        <tissue evidence="4">Leaf</tissue>
    </source>
</reference>
<feature type="chain" id="PRO_5042215616" description="DUF295 domain-containing protein" evidence="1">
    <location>
        <begin position="33"/>
        <end position="441"/>
    </location>
</feature>
<dbReference type="PANTHER" id="PTHR44259">
    <property type="entry name" value="OS07G0183000 PROTEIN-RELATED"/>
    <property type="match status" value="1"/>
</dbReference>
<dbReference type="InterPro" id="IPR005174">
    <property type="entry name" value="KIB1-4_b-propeller"/>
</dbReference>
<evidence type="ECO:0000259" key="3">
    <source>
        <dbReference type="Pfam" id="PF03478"/>
    </source>
</evidence>
<dbReference type="PANTHER" id="PTHR44259:SF80">
    <property type="entry name" value="F-BOX DOMAIN-CONTAINING PROTEIN"/>
    <property type="match status" value="1"/>
</dbReference>
<protein>
    <recommendedName>
        <fullName evidence="6">DUF295 domain-containing protein</fullName>
    </recommendedName>
</protein>
<evidence type="ECO:0008006" key="6">
    <source>
        <dbReference type="Google" id="ProtNLM"/>
    </source>
</evidence>
<keyword evidence="1" id="KW-0732">Signal</keyword>
<feature type="domain" description="KIB1-4 beta-propeller" evidence="3">
    <location>
        <begin position="86"/>
        <end position="373"/>
    </location>
</feature>
<feature type="signal peptide" evidence="1">
    <location>
        <begin position="1"/>
        <end position="32"/>
    </location>
</feature>
<evidence type="ECO:0000313" key="4">
    <source>
        <dbReference type="EMBL" id="KAK1612684.1"/>
    </source>
</evidence>
<feature type="domain" description="F-box" evidence="2">
    <location>
        <begin position="10"/>
        <end position="44"/>
    </location>
</feature>
<keyword evidence="5" id="KW-1185">Reference proteome</keyword>
<accession>A0AAD8R3F8</accession>
<proteinExistence type="predicted"/>
<dbReference type="Pfam" id="PF03478">
    <property type="entry name" value="Beta-prop_KIB1-4"/>
    <property type="match status" value="1"/>
</dbReference>
<evidence type="ECO:0000259" key="2">
    <source>
        <dbReference type="Pfam" id="PF00646"/>
    </source>
</evidence>
<evidence type="ECO:0000256" key="1">
    <source>
        <dbReference type="SAM" id="SignalP"/>
    </source>
</evidence>
<dbReference type="Pfam" id="PF00646">
    <property type="entry name" value="F-box"/>
    <property type="match status" value="1"/>
</dbReference>
<dbReference type="InterPro" id="IPR050942">
    <property type="entry name" value="F-box_BR-signaling"/>
</dbReference>
<dbReference type="InterPro" id="IPR036047">
    <property type="entry name" value="F-box-like_dom_sf"/>
</dbReference>
<dbReference type="AlphaFoldDB" id="A0AAD8R3F8"/>
<dbReference type="Proteomes" id="UP001231189">
    <property type="component" value="Unassembled WGS sequence"/>
</dbReference>
<dbReference type="EMBL" id="JAUUTY010000007">
    <property type="protein sequence ID" value="KAK1612684.1"/>
    <property type="molecule type" value="Genomic_DNA"/>
</dbReference>
<comment type="caution">
    <text evidence="4">The sequence shown here is derived from an EMBL/GenBank/DDBJ whole genome shotgun (WGS) entry which is preliminary data.</text>
</comment>
<sequence length="441" mass="48767">MAEPYASPGWSGLAIDLLIHVVQLLELPEALAFRAVCPLWRSASTAAAGVPRTCQTPWLVSLVTDPLPREKQSRRACDPSVSFKFLNVLDEKTYQVSLPQGRGKAVALCGASHGWLVLANELSNLVLYDPFAMTTIPLPPITGFSKCIQGVYGDDGGGNLEGYRYLFYRGGDATYDVVAPGMTFYDKLVLSGSPSAAAGAIALVVHTAGKQLSFARVGGAGSSSAWRLLASMIERATRDSFADVIHHRGSRFYALTMKGVLVSFNFSRRNKPKRETIIARDDKDVITRYLVSAPWGHLLQIRVILVTDRKKGVRVEIDRLDLKGRRMVGLSPTKALRGHTVFLGQNSPGVLSADKFPELRPDCIYFTTPWLKNKIAYGKPYNRWRSGVKVYDLKKQTLEHSFQCTDESYGRASNPQEVWFTPSQLPYKTFTASLPSLYDSH</sequence>
<dbReference type="InterPro" id="IPR001810">
    <property type="entry name" value="F-box_dom"/>
</dbReference>
<dbReference type="SUPFAM" id="SSF81383">
    <property type="entry name" value="F-box domain"/>
    <property type="match status" value="1"/>
</dbReference>
<evidence type="ECO:0000313" key="5">
    <source>
        <dbReference type="Proteomes" id="UP001231189"/>
    </source>
</evidence>
<organism evidence="4 5">
    <name type="scientific">Lolium multiflorum</name>
    <name type="common">Italian ryegrass</name>
    <name type="synonym">Lolium perenne subsp. multiflorum</name>
    <dbReference type="NCBI Taxonomy" id="4521"/>
    <lineage>
        <taxon>Eukaryota</taxon>
        <taxon>Viridiplantae</taxon>
        <taxon>Streptophyta</taxon>
        <taxon>Embryophyta</taxon>
        <taxon>Tracheophyta</taxon>
        <taxon>Spermatophyta</taxon>
        <taxon>Magnoliopsida</taxon>
        <taxon>Liliopsida</taxon>
        <taxon>Poales</taxon>
        <taxon>Poaceae</taxon>
        <taxon>BOP clade</taxon>
        <taxon>Pooideae</taxon>
        <taxon>Poodae</taxon>
        <taxon>Poeae</taxon>
        <taxon>Poeae Chloroplast Group 2 (Poeae type)</taxon>
        <taxon>Loliodinae</taxon>
        <taxon>Loliinae</taxon>
        <taxon>Lolium</taxon>
    </lineage>
</organism>
<gene>
    <name evidence="4" type="ORF">QYE76_036357</name>
</gene>
<name>A0AAD8R3F8_LOLMU</name>